<gene>
    <name evidence="12" type="ORF">KCU98_g12692</name>
</gene>
<evidence type="ECO:0000256" key="1">
    <source>
        <dbReference type="ARBA" id="ARBA00004589"/>
    </source>
</evidence>
<feature type="disulfide bond" evidence="9">
    <location>
        <begin position="44"/>
        <end position="51"/>
    </location>
</feature>
<dbReference type="GO" id="GO:0098552">
    <property type="term" value="C:side of membrane"/>
    <property type="evidence" value="ECO:0007669"/>
    <property type="project" value="UniProtKB-KW"/>
</dbReference>
<keyword evidence="7 9" id="KW-1015">Disulfide bond</keyword>
<dbReference type="Pfam" id="PF05730">
    <property type="entry name" value="CFEM"/>
    <property type="match status" value="1"/>
</dbReference>
<keyword evidence="6 10" id="KW-0732">Signal</keyword>
<keyword evidence="4" id="KW-0964">Secreted</keyword>
<comment type="caution">
    <text evidence="12">The sequence shown here is derived from an EMBL/GenBank/DDBJ whole genome shotgun (WGS) entry which is preliminary data.</text>
</comment>
<evidence type="ECO:0000313" key="12">
    <source>
        <dbReference type="EMBL" id="KAG9973347.1"/>
    </source>
</evidence>
<evidence type="ECO:0000256" key="7">
    <source>
        <dbReference type="ARBA" id="ARBA00023157"/>
    </source>
</evidence>
<evidence type="ECO:0000256" key="6">
    <source>
        <dbReference type="ARBA" id="ARBA00022729"/>
    </source>
</evidence>
<evidence type="ECO:0000256" key="4">
    <source>
        <dbReference type="ARBA" id="ARBA00022525"/>
    </source>
</evidence>
<dbReference type="GO" id="GO:0046872">
    <property type="term" value="F:metal ion binding"/>
    <property type="evidence" value="ECO:0007669"/>
    <property type="project" value="UniProtKB-UniRule"/>
</dbReference>
<evidence type="ECO:0000256" key="10">
    <source>
        <dbReference type="SAM" id="SignalP"/>
    </source>
</evidence>
<feature type="binding site" description="axial binding residue" evidence="9">
    <location>
        <position position="48"/>
    </location>
    <ligand>
        <name>heme</name>
        <dbReference type="ChEBI" id="CHEBI:30413"/>
    </ligand>
    <ligandPart>
        <name>Fe</name>
        <dbReference type="ChEBI" id="CHEBI:18248"/>
    </ligandPart>
</feature>
<protein>
    <recommendedName>
        <fullName evidence="11">CFEM domain-containing protein</fullName>
    </recommendedName>
</protein>
<feature type="signal peptide" evidence="10">
    <location>
        <begin position="1"/>
        <end position="17"/>
    </location>
</feature>
<evidence type="ECO:0000256" key="9">
    <source>
        <dbReference type="PROSITE-ProRule" id="PRU01356"/>
    </source>
</evidence>
<reference evidence="12" key="1">
    <citation type="journal article" date="2021" name="J Fungi (Basel)">
        <title>Virulence traits and population genomics of the black yeast Aureobasidium melanogenum.</title>
        <authorList>
            <person name="Cernosa A."/>
            <person name="Sun X."/>
            <person name="Gostincar C."/>
            <person name="Fang C."/>
            <person name="Gunde-Cimerman N."/>
            <person name="Song Z."/>
        </authorList>
    </citation>
    <scope>NUCLEOTIDE SEQUENCE</scope>
    <source>
        <strain evidence="12">EXF-9298</strain>
    </source>
</reference>
<comment type="subcellular location">
    <subcellularLocation>
        <location evidence="1">Membrane</location>
        <topology evidence="1">Lipid-anchor</topology>
        <topology evidence="1">GPI-anchor</topology>
    </subcellularLocation>
    <subcellularLocation>
        <location evidence="2">Secreted</location>
    </subcellularLocation>
</comment>
<keyword evidence="9" id="KW-0408">Iron</keyword>
<name>A0A9P8FHI4_AURME</name>
<keyword evidence="5" id="KW-0472">Membrane</keyword>
<organism evidence="12 13">
    <name type="scientific">Aureobasidium melanogenum</name>
    <name type="common">Aureobasidium pullulans var. melanogenum</name>
    <dbReference type="NCBI Taxonomy" id="46634"/>
    <lineage>
        <taxon>Eukaryota</taxon>
        <taxon>Fungi</taxon>
        <taxon>Dikarya</taxon>
        <taxon>Ascomycota</taxon>
        <taxon>Pezizomycotina</taxon>
        <taxon>Dothideomycetes</taxon>
        <taxon>Dothideomycetidae</taxon>
        <taxon>Dothideales</taxon>
        <taxon>Saccotheciaceae</taxon>
        <taxon>Aureobasidium</taxon>
    </lineage>
</organism>
<evidence type="ECO:0000256" key="3">
    <source>
        <dbReference type="ARBA" id="ARBA00010031"/>
    </source>
</evidence>
<dbReference type="EMBL" id="JAHFXS010002221">
    <property type="protein sequence ID" value="KAG9973347.1"/>
    <property type="molecule type" value="Genomic_DNA"/>
</dbReference>
<keyword evidence="5" id="KW-0325">Glycoprotein</keyword>
<keyword evidence="13" id="KW-1185">Reference proteome</keyword>
<keyword evidence="9" id="KW-0479">Metal-binding</keyword>
<accession>A0A9P8FHI4</accession>
<evidence type="ECO:0000256" key="8">
    <source>
        <dbReference type="ARBA" id="ARBA00023288"/>
    </source>
</evidence>
<dbReference type="PROSITE" id="PS52012">
    <property type="entry name" value="CFEM"/>
    <property type="match status" value="1"/>
</dbReference>
<dbReference type="Proteomes" id="UP000729357">
    <property type="component" value="Unassembled WGS sequence"/>
</dbReference>
<feature type="domain" description="CFEM" evidence="11">
    <location>
        <begin position="3"/>
        <end position="111"/>
    </location>
</feature>
<evidence type="ECO:0000313" key="13">
    <source>
        <dbReference type="Proteomes" id="UP000729357"/>
    </source>
</evidence>
<reference evidence="12" key="2">
    <citation type="submission" date="2021-08" db="EMBL/GenBank/DDBJ databases">
        <authorList>
            <person name="Gostincar C."/>
            <person name="Sun X."/>
            <person name="Song Z."/>
            <person name="Gunde-Cimerman N."/>
        </authorList>
    </citation>
    <scope>NUCLEOTIDE SEQUENCE</scope>
    <source>
        <strain evidence="12">EXF-9298</strain>
    </source>
</reference>
<comment type="caution">
    <text evidence="9">Lacks conserved residue(s) required for the propagation of feature annotation.</text>
</comment>
<dbReference type="GO" id="GO:0005576">
    <property type="term" value="C:extracellular region"/>
    <property type="evidence" value="ECO:0007669"/>
    <property type="project" value="UniProtKB-SubCell"/>
</dbReference>
<dbReference type="AlphaFoldDB" id="A0A9P8FHI4"/>
<keyword evidence="9" id="KW-0349">Heme</keyword>
<feature type="disulfide bond" evidence="9">
    <location>
        <begin position="53"/>
        <end position="86"/>
    </location>
</feature>
<proteinExistence type="inferred from homology"/>
<comment type="similarity">
    <text evidence="3">Belongs to the RBT5 family.</text>
</comment>
<evidence type="ECO:0000259" key="11">
    <source>
        <dbReference type="PROSITE" id="PS52012"/>
    </source>
</evidence>
<dbReference type="InterPro" id="IPR008427">
    <property type="entry name" value="Extracellular_membr_CFEM_dom"/>
</dbReference>
<sequence>MRSSTLFFAGLAAVAHAQISADIIAEIPSCATGPLVSGISASGCQVTDSACICGNQTLISNLEAAVKAQCSAADLAKALAVTSQICPQAAAPAAGAASSASEAATSAASVASSIPSVAATAGITTDGGSPVTTAPSMGTSSAMINYTATTGDYTAPSTPTVTPSTGDAAQSFGLGSMVMGIGALGMFFVGL</sequence>
<evidence type="ECO:0000256" key="5">
    <source>
        <dbReference type="ARBA" id="ARBA00022622"/>
    </source>
</evidence>
<keyword evidence="5" id="KW-0336">GPI-anchor</keyword>
<evidence type="ECO:0000256" key="2">
    <source>
        <dbReference type="ARBA" id="ARBA00004613"/>
    </source>
</evidence>
<feature type="disulfide bond" evidence="9">
    <location>
        <begin position="30"/>
        <end position="70"/>
    </location>
</feature>
<feature type="non-terminal residue" evidence="12">
    <location>
        <position position="191"/>
    </location>
</feature>
<keyword evidence="8" id="KW-0449">Lipoprotein</keyword>
<feature type="chain" id="PRO_5040174458" description="CFEM domain-containing protein" evidence="10">
    <location>
        <begin position="18"/>
        <end position="191"/>
    </location>
</feature>